<sequence length="385" mass="43840">MSKRVAEKVKRRPRRYAESINEQLDYDTNGAEVYYQMPQSSVEGVPSVNEIIDGIVETCRMILRESPVVLGKINKNNVWTLKWLIDTIFPRMYSAKPYDKAHLLGDYGRIAYCTGVPVGAVICKIDEKDNLYIFVIGTLPQFRRCGIGSVLLNYVIKLGEIIKKNITLHVRVDNRSAKRFYQRNGFIETEFVNEFYFREPRGAHHLVKYISTSGGMMVVDGDGEQPGTSAQSNPITLCEVTKENVQVSYIIMKKLKMLMQTLFPGMFTTANFEDAHTIGNFGRIACKNDEPVGFIVCRFMNGMLYISLIGILPEYRRHGVGSALLHHAINYATTVKKDIQLHVQVGNTIAQEFYQKHGFIETGRIETYYNNPPKAAFLYTKKICK</sequence>
<feature type="domain" description="N-acetyltransferase" evidence="12">
    <location>
        <begin position="235"/>
        <end position="384"/>
    </location>
</feature>
<dbReference type="Gene3D" id="3.40.630.30">
    <property type="match status" value="2"/>
</dbReference>
<evidence type="ECO:0000256" key="3">
    <source>
        <dbReference type="ARBA" id="ARBA00039121"/>
    </source>
</evidence>
<dbReference type="SUPFAM" id="SSF55729">
    <property type="entry name" value="Acyl-CoA N-acyltransferases (Nat)"/>
    <property type="match status" value="2"/>
</dbReference>
<evidence type="ECO:0000256" key="2">
    <source>
        <dbReference type="ARBA" id="ARBA00023315"/>
    </source>
</evidence>
<dbReference type="GO" id="GO:0120518">
    <property type="term" value="F:protein N-terminal-methionine acetyltransferase activity"/>
    <property type="evidence" value="ECO:0007669"/>
    <property type="project" value="UniProtKB-EC"/>
</dbReference>
<dbReference type="PROSITE" id="PS51186">
    <property type="entry name" value="GNAT"/>
    <property type="match status" value="2"/>
</dbReference>
<dbReference type="AlphaFoldDB" id="E3MLU3"/>
<keyword evidence="2" id="KW-0012">Acyltransferase</keyword>
<dbReference type="Proteomes" id="UP000008281">
    <property type="component" value="Unassembled WGS sequence"/>
</dbReference>
<evidence type="ECO:0000256" key="7">
    <source>
        <dbReference type="ARBA" id="ARBA00048618"/>
    </source>
</evidence>
<evidence type="ECO:0000256" key="11">
    <source>
        <dbReference type="ARBA" id="ARBA00049454"/>
    </source>
</evidence>
<evidence type="ECO:0000256" key="5">
    <source>
        <dbReference type="ARBA" id="ARBA00048335"/>
    </source>
</evidence>
<dbReference type="STRING" id="31234.E3MLU3"/>
<reference evidence="13" key="1">
    <citation type="submission" date="2007-07" db="EMBL/GenBank/DDBJ databases">
        <title>PCAP assembly of the Caenorhabditis remanei genome.</title>
        <authorList>
            <consortium name="The Caenorhabditis remanei Sequencing Consortium"/>
            <person name="Wilson R.K."/>
        </authorList>
    </citation>
    <scope>NUCLEOTIDE SEQUENCE [LARGE SCALE GENOMIC DNA]</scope>
    <source>
        <strain evidence="13">PB4641</strain>
    </source>
</reference>
<organism evidence="14">
    <name type="scientific">Caenorhabditis remanei</name>
    <name type="common">Caenorhabditis vulgaris</name>
    <dbReference type="NCBI Taxonomy" id="31234"/>
    <lineage>
        <taxon>Eukaryota</taxon>
        <taxon>Metazoa</taxon>
        <taxon>Ecdysozoa</taxon>
        <taxon>Nematoda</taxon>
        <taxon>Chromadorea</taxon>
        <taxon>Rhabditida</taxon>
        <taxon>Rhabditina</taxon>
        <taxon>Rhabditomorpha</taxon>
        <taxon>Rhabditoidea</taxon>
        <taxon>Rhabditidae</taxon>
        <taxon>Peloderinae</taxon>
        <taxon>Caenorhabditis</taxon>
    </lineage>
</organism>
<dbReference type="GO" id="GO:0031415">
    <property type="term" value="C:NatA complex"/>
    <property type="evidence" value="ECO:0007669"/>
    <property type="project" value="TreeGrafter"/>
</dbReference>
<comment type="catalytic activity">
    <reaction evidence="11">
        <text>N-terminal L-methionyl-L-threonyl-[protein] + acetyl-CoA = N-terminal N(alpha)-acetyl-L-methionyl-L-threonyl-[protein] + CoA + H(+)</text>
        <dbReference type="Rhea" id="RHEA:50576"/>
        <dbReference type="Rhea" id="RHEA-COMP:12732"/>
        <dbReference type="Rhea" id="RHEA-COMP:12733"/>
        <dbReference type="ChEBI" id="CHEBI:15378"/>
        <dbReference type="ChEBI" id="CHEBI:57287"/>
        <dbReference type="ChEBI" id="CHEBI:57288"/>
        <dbReference type="ChEBI" id="CHEBI:133404"/>
        <dbReference type="ChEBI" id="CHEBI:133405"/>
        <dbReference type="EC" id="2.3.1.258"/>
    </reaction>
</comment>
<dbReference type="CDD" id="cd04301">
    <property type="entry name" value="NAT_SF"/>
    <property type="match status" value="2"/>
</dbReference>
<comment type="catalytic activity">
    <reaction evidence="7">
        <text>N-terminal L-methionyl-L-lysyl-[protein] + acetyl-CoA = N-terminal N(alpha)-acetyl-L-methionyl-L-lysyl-[protein] + CoA + H(+)</text>
        <dbReference type="Rhea" id="RHEA:50580"/>
        <dbReference type="Rhea" id="RHEA-COMP:12734"/>
        <dbReference type="Rhea" id="RHEA-COMP:12735"/>
        <dbReference type="ChEBI" id="CHEBI:15378"/>
        <dbReference type="ChEBI" id="CHEBI:57287"/>
        <dbReference type="ChEBI" id="CHEBI:57288"/>
        <dbReference type="ChEBI" id="CHEBI:133406"/>
        <dbReference type="ChEBI" id="CHEBI:133407"/>
        <dbReference type="EC" id="2.3.1.258"/>
    </reaction>
</comment>
<dbReference type="eggNOG" id="KOG3138">
    <property type="taxonomic scope" value="Eukaryota"/>
</dbReference>
<dbReference type="PANTHER" id="PTHR42919:SF8">
    <property type="entry name" value="N-ALPHA-ACETYLTRANSFERASE 50"/>
    <property type="match status" value="1"/>
</dbReference>
<dbReference type="InParanoid" id="E3MLU3"/>
<feature type="domain" description="N-acetyltransferase" evidence="12">
    <location>
        <begin position="61"/>
        <end position="213"/>
    </location>
</feature>
<evidence type="ECO:0000313" key="14">
    <source>
        <dbReference type="Proteomes" id="UP000008281"/>
    </source>
</evidence>
<evidence type="ECO:0000256" key="4">
    <source>
        <dbReference type="ARBA" id="ARBA00048251"/>
    </source>
</evidence>
<dbReference type="EC" id="2.3.1.258" evidence="3"/>
<evidence type="ECO:0000256" key="10">
    <source>
        <dbReference type="ARBA" id="ARBA00049103"/>
    </source>
</evidence>
<dbReference type="Pfam" id="PF00583">
    <property type="entry name" value="Acetyltransf_1"/>
    <property type="match status" value="2"/>
</dbReference>
<evidence type="ECO:0000259" key="12">
    <source>
        <dbReference type="PROSITE" id="PS51186"/>
    </source>
</evidence>
<evidence type="ECO:0000256" key="8">
    <source>
        <dbReference type="ARBA" id="ARBA00048799"/>
    </source>
</evidence>
<evidence type="ECO:0000256" key="1">
    <source>
        <dbReference type="ARBA" id="ARBA00022679"/>
    </source>
</evidence>
<accession>E3MLU3</accession>
<comment type="catalytic activity">
    <reaction evidence="4">
        <text>N-terminal L-methionyl-L-seryl-[protein] + acetyl-CoA = N-terminal N(alpha)-acetyl-L-methionyl-L-seryl-[protein] + CoA + H(+)</text>
        <dbReference type="Rhea" id="RHEA:50568"/>
        <dbReference type="Rhea" id="RHEA-COMP:12728"/>
        <dbReference type="Rhea" id="RHEA-COMP:12729"/>
        <dbReference type="ChEBI" id="CHEBI:15378"/>
        <dbReference type="ChEBI" id="CHEBI:57287"/>
        <dbReference type="ChEBI" id="CHEBI:57288"/>
        <dbReference type="ChEBI" id="CHEBI:133400"/>
        <dbReference type="ChEBI" id="CHEBI:133401"/>
        <dbReference type="EC" id="2.3.1.258"/>
    </reaction>
</comment>
<dbReference type="InterPro" id="IPR016181">
    <property type="entry name" value="Acyl_CoA_acyltransferase"/>
</dbReference>
<dbReference type="InterPro" id="IPR051556">
    <property type="entry name" value="N-term/lysine_N-AcTrnsfr"/>
</dbReference>
<evidence type="ECO:0000256" key="9">
    <source>
        <dbReference type="ARBA" id="ARBA00049002"/>
    </source>
</evidence>
<dbReference type="GO" id="GO:0007064">
    <property type="term" value="P:mitotic sister chromatid cohesion"/>
    <property type="evidence" value="ECO:0007669"/>
    <property type="project" value="TreeGrafter"/>
</dbReference>
<evidence type="ECO:0000256" key="6">
    <source>
        <dbReference type="ARBA" id="ARBA00048490"/>
    </source>
</evidence>
<dbReference type="InterPro" id="IPR000182">
    <property type="entry name" value="GNAT_dom"/>
</dbReference>
<dbReference type="HOGENOM" id="CLU_718126_0_0_1"/>
<keyword evidence="1" id="KW-0808">Transferase</keyword>
<proteinExistence type="predicted"/>
<dbReference type="OrthoDB" id="47374at2759"/>
<comment type="catalytic activity">
    <reaction evidence="5">
        <text>N-terminal L-methionyl-L-tyrosyl-[protein] + acetyl-CoA = N-terminal N(alpha)-acetyl-L-methionyl-L-tyrosyl-[protein] + CoA + H(+)</text>
        <dbReference type="Rhea" id="RHEA:50532"/>
        <dbReference type="Rhea" id="RHEA-COMP:12717"/>
        <dbReference type="Rhea" id="RHEA-COMP:12718"/>
        <dbReference type="ChEBI" id="CHEBI:15378"/>
        <dbReference type="ChEBI" id="CHEBI:57287"/>
        <dbReference type="ChEBI" id="CHEBI:57288"/>
        <dbReference type="ChEBI" id="CHEBI:133384"/>
        <dbReference type="ChEBI" id="CHEBI:133385"/>
        <dbReference type="EC" id="2.3.1.258"/>
    </reaction>
</comment>
<comment type="catalytic activity">
    <reaction evidence="8">
        <text>N-terminal L-methionyl-L-valyl-[protein] + acetyl-CoA = N-terminal N(alpha)-acetyl-L-methionyl-L-valyl-[protein] + CoA + H(+)</text>
        <dbReference type="Rhea" id="RHEA:50572"/>
        <dbReference type="Rhea" id="RHEA-COMP:12730"/>
        <dbReference type="Rhea" id="RHEA-COMP:12731"/>
        <dbReference type="ChEBI" id="CHEBI:15378"/>
        <dbReference type="ChEBI" id="CHEBI:57287"/>
        <dbReference type="ChEBI" id="CHEBI:57288"/>
        <dbReference type="ChEBI" id="CHEBI:133402"/>
        <dbReference type="ChEBI" id="CHEBI:133403"/>
        <dbReference type="EC" id="2.3.1.258"/>
    </reaction>
</comment>
<keyword evidence="14" id="KW-1185">Reference proteome</keyword>
<dbReference type="PANTHER" id="PTHR42919">
    <property type="entry name" value="N-ALPHA-ACETYLTRANSFERASE"/>
    <property type="match status" value="1"/>
</dbReference>
<comment type="catalytic activity">
    <reaction evidence="10">
        <text>N-terminal L-methionyl-L-leucyl-[protein] + acetyl-CoA = N-terminal N(alpha)-acetyl-L-methionyl-L-leucyl-[protein] + CoA + H(+)</text>
        <dbReference type="Rhea" id="RHEA:50520"/>
        <dbReference type="Rhea" id="RHEA-COMP:12711"/>
        <dbReference type="Rhea" id="RHEA-COMP:12712"/>
        <dbReference type="ChEBI" id="CHEBI:15378"/>
        <dbReference type="ChEBI" id="CHEBI:57287"/>
        <dbReference type="ChEBI" id="CHEBI:57288"/>
        <dbReference type="ChEBI" id="CHEBI:133377"/>
        <dbReference type="ChEBI" id="CHEBI:133378"/>
        <dbReference type="EC" id="2.3.1.258"/>
    </reaction>
</comment>
<gene>
    <name evidence="13" type="ORF">CRE_31318</name>
</gene>
<dbReference type="OMA" id="DYYKHVE"/>
<name>E3MLU3_CAERE</name>
<protein>
    <recommendedName>
        <fullName evidence="3">N-terminal methionine N(alpha)-acetyltransferase NatE</fullName>
        <ecNumber evidence="3">2.3.1.258</ecNumber>
    </recommendedName>
</protein>
<comment type="catalytic activity">
    <reaction evidence="6">
        <text>N-terminal L-methionyl-L-phenylalanyl-[protein] + acetyl-CoA = N-terminal N(alpha)-acetyl-L-methionyl-L-phenylalanyl-[protein] + CoA + H(+)</text>
        <dbReference type="Rhea" id="RHEA:50528"/>
        <dbReference type="Rhea" id="RHEA-COMP:12715"/>
        <dbReference type="Rhea" id="RHEA-COMP:12716"/>
        <dbReference type="ChEBI" id="CHEBI:15378"/>
        <dbReference type="ChEBI" id="CHEBI:57287"/>
        <dbReference type="ChEBI" id="CHEBI:57288"/>
        <dbReference type="ChEBI" id="CHEBI:133382"/>
        <dbReference type="ChEBI" id="CHEBI:133383"/>
        <dbReference type="EC" id="2.3.1.258"/>
    </reaction>
</comment>
<dbReference type="EMBL" id="DS268455">
    <property type="protein sequence ID" value="EFP04572.1"/>
    <property type="molecule type" value="Genomic_DNA"/>
</dbReference>
<comment type="catalytic activity">
    <reaction evidence="9">
        <text>N-terminal L-methionyl-L-alanyl-[protein] + acetyl-CoA = N-terminal N(alpha)-acetyl-L-methionyl-L-alanyl-[protein] + CoA + H(+)</text>
        <dbReference type="Rhea" id="RHEA:50564"/>
        <dbReference type="Rhea" id="RHEA-COMP:12726"/>
        <dbReference type="Rhea" id="RHEA-COMP:12727"/>
        <dbReference type="ChEBI" id="CHEBI:15378"/>
        <dbReference type="ChEBI" id="CHEBI:57287"/>
        <dbReference type="ChEBI" id="CHEBI:57288"/>
        <dbReference type="ChEBI" id="CHEBI:133398"/>
        <dbReference type="ChEBI" id="CHEBI:133399"/>
        <dbReference type="EC" id="2.3.1.258"/>
    </reaction>
</comment>
<evidence type="ECO:0000313" key="13">
    <source>
        <dbReference type="EMBL" id="EFP04572.1"/>
    </source>
</evidence>